<reference evidence="1 2" key="1">
    <citation type="submission" date="2020-11" db="EMBL/GenBank/DDBJ databases">
        <title>Corynebacterium sp. ZJ-599.</title>
        <authorList>
            <person name="Zhou J."/>
        </authorList>
    </citation>
    <scope>NUCLEOTIDE SEQUENCE [LARGE SCALE GENOMIC DNA]</scope>
    <source>
        <strain evidence="1 2">ZJ-599</strain>
    </source>
</reference>
<keyword evidence="2" id="KW-1185">Reference proteome</keyword>
<dbReference type="AlphaFoldDB" id="A0A7T0P9M1"/>
<evidence type="ECO:0000313" key="2">
    <source>
        <dbReference type="Proteomes" id="UP000594681"/>
    </source>
</evidence>
<name>A0A7T0P9M1_9CORY</name>
<dbReference type="RefSeq" id="WP_196823569.1">
    <property type="nucleotide sequence ID" value="NZ_CP064954.1"/>
</dbReference>
<dbReference type="KEGG" id="cliz:G7Y31_10590"/>
<accession>A0A7T0P9M1</accession>
<sequence>MGKSIGTIVRDLRRSPKNVRFADLAKVCDHYFERRPSQKTSHRTYKKETE</sequence>
<organism evidence="1 2">
    <name type="scientific">Corynebacterium lizhenjunii</name>
    <dbReference type="NCBI Taxonomy" id="2709394"/>
    <lineage>
        <taxon>Bacteria</taxon>
        <taxon>Bacillati</taxon>
        <taxon>Actinomycetota</taxon>
        <taxon>Actinomycetes</taxon>
        <taxon>Mycobacteriales</taxon>
        <taxon>Corynebacteriaceae</taxon>
        <taxon>Corynebacterium</taxon>
    </lineage>
</organism>
<dbReference type="EMBL" id="CP064954">
    <property type="protein sequence ID" value="QPK78943.1"/>
    <property type="molecule type" value="Genomic_DNA"/>
</dbReference>
<gene>
    <name evidence="1" type="ORF">G7Y31_10590</name>
</gene>
<dbReference type="Proteomes" id="UP000594681">
    <property type="component" value="Chromosome"/>
</dbReference>
<proteinExistence type="predicted"/>
<evidence type="ECO:0000313" key="1">
    <source>
        <dbReference type="EMBL" id="QPK78943.1"/>
    </source>
</evidence>
<protein>
    <submittedName>
        <fullName evidence="1">Uncharacterized protein</fullName>
    </submittedName>
</protein>